<sequence length="225" mass="26260">MAVNFEVDEELECFLDEFYLPRERNIVPVDIINKYKNKLPNRLLEYWQEFGFSGFNDGLFWLVNPEHYEDVLDAWLDDTDIIENDSYFVIARDAFGDLYLWGQQTGYQYKVSPRNGWIIQQEGDCQEILNGNENEALMFFFGCQVAEYVNIKDNNNKPLFEQCKLIHQPLAYDEMYAFEPALFLGGEAKLENTTKVNIFAHLTMLASFGHKELLDKDGLIQKAFG</sequence>
<dbReference type="AlphaFoldDB" id="A0A4P6P662"/>
<dbReference type="InterPro" id="IPR015002">
    <property type="entry name" value="T6SS_Tdi1_C"/>
</dbReference>
<protein>
    <submittedName>
        <fullName evidence="3">DUF1851 domain-containing protein</fullName>
    </submittedName>
</protein>
<name>A0A4P6P662_9GAMM</name>
<dbReference type="Pfam" id="PF08906">
    <property type="entry name" value="T6SS_Tdi1_C"/>
    <property type="match status" value="1"/>
</dbReference>
<dbReference type="Pfam" id="PF08887">
    <property type="entry name" value="GAD-like"/>
    <property type="match status" value="1"/>
</dbReference>
<evidence type="ECO:0000313" key="4">
    <source>
        <dbReference type="Proteomes" id="UP000290244"/>
    </source>
</evidence>
<feature type="domain" description="T6SS immunity protein Tdi1 C-terminal" evidence="2">
    <location>
        <begin position="137"/>
        <end position="208"/>
    </location>
</feature>
<feature type="domain" description="GAD-related" evidence="1">
    <location>
        <begin position="11"/>
        <end position="112"/>
    </location>
</feature>
<accession>A0A4P6P662</accession>
<dbReference type="InterPro" id="IPR014983">
    <property type="entry name" value="GAD-rel"/>
</dbReference>
<keyword evidence="4" id="KW-1185">Reference proteome</keyword>
<dbReference type="EMBL" id="CP034759">
    <property type="protein sequence ID" value="QBG34927.1"/>
    <property type="molecule type" value="Genomic_DNA"/>
</dbReference>
<evidence type="ECO:0000259" key="2">
    <source>
        <dbReference type="Pfam" id="PF08906"/>
    </source>
</evidence>
<proteinExistence type="predicted"/>
<evidence type="ECO:0000259" key="1">
    <source>
        <dbReference type="Pfam" id="PF08887"/>
    </source>
</evidence>
<dbReference type="RefSeq" id="WP_130599600.1">
    <property type="nucleotide sequence ID" value="NZ_CP034759.1"/>
</dbReference>
<dbReference type="KEGG" id="lsd:EMK97_03840"/>
<organism evidence="3 4">
    <name type="scientific">Litorilituus sediminis</name>
    <dbReference type="NCBI Taxonomy" id="718192"/>
    <lineage>
        <taxon>Bacteria</taxon>
        <taxon>Pseudomonadati</taxon>
        <taxon>Pseudomonadota</taxon>
        <taxon>Gammaproteobacteria</taxon>
        <taxon>Alteromonadales</taxon>
        <taxon>Colwelliaceae</taxon>
        <taxon>Litorilituus</taxon>
    </lineage>
</organism>
<gene>
    <name evidence="3" type="ORF">EMK97_03840</name>
</gene>
<dbReference type="Proteomes" id="UP000290244">
    <property type="component" value="Chromosome"/>
</dbReference>
<dbReference type="OrthoDB" id="9016361at2"/>
<evidence type="ECO:0000313" key="3">
    <source>
        <dbReference type="EMBL" id="QBG34927.1"/>
    </source>
</evidence>
<reference evidence="3 4" key="1">
    <citation type="submission" date="2018-12" db="EMBL/GenBank/DDBJ databases">
        <title>Complete genome of Litorilituus sediminis.</title>
        <authorList>
            <person name="Liu A."/>
            <person name="Rong J."/>
        </authorList>
    </citation>
    <scope>NUCLEOTIDE SEQUENCE [LARGE SCALE GENOMIC DNA]</scope>
    <source>
        <strain evidence="3 4">JCM 17549</strain>
    </source>
</reference>